<name>A0ABW9G5D5_9GAMM</name>
<proteinExistence type="predicted"/>
<keyword evidence="1" id="KW-0010">Activator</keyword>
<protein>
    <submittedName>
        <fullName evidence="3">Ada metal-binding domain-containing protein</fullName>
    </submittedName>
</protein>
<feature type="domain" description="Ada DNA repair metal-binding" evidence="2">
    <location>
        <begin position="4"/>
        <end position="25"/>
    </location>
</feature>
<gene>
    <name evidence="3" type="ORF">ABUE30_05990</name>
</gene>
<dbReference type="InterPro" id="IPR004026">
    <property type="entry name" value="Ada_DNA_repair_Zn-bd"/>
</dbReference>
<evidence type="ECO:0000313" key="4">
    <source>
        <dbReference type="Proteomes" id="UP001629953"/>
    </source>
</evidence>
<comment type="caution">
    <text evidence="3">The sequence shown here is derived from an EMBL/GenBank/DDBJ whole genome shotgun (WGS) entry which is preliminary data.</text>
</comment>
<dbReference type="SUPFAM" id="SSF57884">
    <property type="entry name" value="Ada DNA repair protein, N-terminal domain (N-Ada 10)"/>
    <property type="match status" value="1"/>
</dbReference>
<accession>A0ABW9G5D5</accession>
<dbReference type="Gene3D" id="3.40.10.10">
    <property type="entry name" value="DNA Methylphosphotriester Repair Domain"/>
    <property type="match status" value="1"/>
</dbReference>
<dbReference type="Pfam" id="PF02805">
    <property type="entry name" value="Ada_Zn_binding"/>
    <property type="match status" value="1"/>
</dbReference>
<sequence length="26" mass="2914">MLSSFYHELKEALVAGFSPCKVCRPT</sequence>
<dbReference type="InterPro" id="IPR035451">
    <property type="entry name" value="Ada-like_dom_sf"/>
</dbReference>
<keyword evidence="4" id="KW-1185">Reference proteome</keyword>
<evidence type="ECO:0000259" key="2">
    <source>
        <dbReference type="Pfam" id="PF02805"/>
    </source>
</evidence>
<evidence type="ECO:0000256" key="1">
    <source>
        <dbReference type="ARBA" id="ARBA00023159"/>
    </source>
</evidence>
<dbReference type="Proteomes" id="UP001629953">
    <property type="component" value="Unassembled WGS sequence"/>
</dbReference>
<dbReference type="RefSeq" id="WP_408623189.1">
    <property type="nucleotide sequence ID" value="NZ_JBEQCT010000002.1"/>
</dbReference>
<organism evidence="3 4">
    <name type="scientific">Celerinatantimonas yamalensis</name>
    <dbReference type="NCBI Taxonomy" id="559956"/>
    <lineage>
        <taxon>Bacteria</taxon>
        <taxon>Pseudomonadati</taxon>
        <taxon>Pseudomonadota</taxon>
        <taxon>Gammaproteobacteria</taxon>
        <taxon>Celerinatantimonadaceae</taxon>
        <taxon>Celerinatantimonas</taxon>
    </lineage>
</organism>
<evidence type="ECO:0000313" key="3">
    <source>
        <dbReference type="EMBL" id="MFM2484619.1"/>
    </source>
</evidence>
<dbReference type="EMBL" id="JBEQCT010000002">
    <property type="protein sequence ID" value="MFM2484619.1"/>
    <property type="molecule type" value="Genomic_DNA"/>
</dbReference>
<reference evidence="3 4" key="1">
    <citation type="journal article" date="2013" name="Int. J. Syst. Evol. Microbiol.">
        <title>Celerinatantimonas yamalensis sp. nov., a cold-adapted diazotrophic bacterium from a cold permafrost brine.</title>
        <authorList>
            <person name="Shcherbakova V."/>
            <person name="Chuvilskaya N."/>
            <person name="Rivkina E."/>
            <person name="Demidov N."/>
            <person name="Uchaeva V."/>
            <person name="Suetin S."/>
            <person name="Suzina N."/>
            <person name="Gilichinsky D."/>
        </authorList>
    </citation>
    <scope>NUCLEOTIDE SEQUENCE [LARGE SCALE GENOMIC DNA]</scope>
    <source>
        <strain evidence="3 4">C7</strain>
    </source>
</reference>